<feature type="domain" description="ATP-dependent RNA helicase PRP5/DDX46/KHDC4 KH" evidence="3">
    <location>
        <begin position="48"/>
        <end position="116"/>
    </location>
</feature>
<feature type="compositionally biased region" description="Polar residues" evidence="1">
    <location>
        <begin position="73"/>
        <end position="82"/>
    </location>
</feature>
<evidence type="ECO:0000256" key="1">
    <source>
        <dbReference type="SAM" id="MobiDB-lite"/>
    </source>
</evidence>
<dbReference type="InterPro" id="IPR036612">
    <property type="entry name" value="KH_dom_type_1_sf"/>
</dbReference>
<dbReference type="Pfam" id="PF23469">
    <property type="entry name" value="KH_12"/>
    <property type="match status" value="1"/>
</dbReference>
<dbReference type="GO" id="GO:0005634">
    <property type="term" value="C:nucleus"/>
    <property type="evidence" value="ECO:0007669"/>
    <property type="project" value="InterPro"/>
</dbReference>
<evidence type="ECO:0000313" key="5">
    <source>
        <dbReference type="Proteomes" id="UP000053593"/>
    </source>
</evidence>
<dbReference type="InterPro" id="IPR056149">
    <property type="entry name" value="PRP5/DDX46/KHDC4_KH"/>
</dbReference>
<evidence type="ECO:0000259" key="2">
    <source>
        <dbReference type="Pfam" id="PF22675"/>
    </source>
</evidence>
<sequence length="376" mass="40066">MSTSAAAGGSTKQASEAAAAAIAAKIAAQFASGGGAMAGGLNDAAFTHDIDINDARNSYMLCKSSTRQEIQDETGASISTKGTWHPNRSKATEKDPPLYLHIMAPSKEVLDKAIAKWPEEKMPIGLDNIGNFDFRVKFIGPSGSFVKYVQQEPETRRWITGVGSNYIEQEEENESDGSLYIHITGPEDLQVGLAKVIPYDLFLIVTQTPKFSSKRSKLNYLVTHIIDTATIPFIRYSIPAWIMAQHREREEMEMDTAPLPPGDGPFAPPLPRGAHGLAAGPAEQHVAYRAACGYDVNSFQFKAWEVEQAKRVEQNYAQAGAGTGGGTGCPGYGAAGTADFSGAAGPGGGVALPPPPSPARVLRELERGGRTGENEV</sequence>
<name>A0A0D0BGV1_9AGAR</name>
<dbReference type="GO" id="GO:0003723">
    <property type="term" value="F:RNA binding"/>
    <property type="evidence" value="ECO:0007669"/>
    <property type="project" value="InterPro"/>
</dbReference>
<feature type="domain" description="KHDC4/BBP-like KH-domain type I" evidence="2">
    <location>
        <begin position="131"/>
        <end position="201"/>
    </location>
</feature>
<dbReference type="InterPro" id="IPR055256">
    <property type="entry name" value="KH_1_KHDC4/BBP-like"/>
</dbReference>
<feature type="region of interest" description="Disordered" evidence="1">
    <location>
        <begin position="332"/>
        <end position="376"/>
    </location>
</feature>
<dbReference type="Proteomes" id="UP000053593">
    <property type="component" value="Unassembled WGS sequence"/>
</dbReference>
<dbReference type="SUPFAM" id="SSF54791">
    <property type="entry name" value="Eukaryotic type KH-domain (KH-domain type I)"/>
    <property type="match status" value="2"/>
</dbReference>
<proteinExistence type="predicted"/>
<gene>
    <name evidence="4" type="ORF">GYMLUDRAFT_249975</name>
</gene>
<dbReference type="InterPro" id="IPR031121">
    <property type="entry name" value="RIK/BLOM7"/>
</dbReference>
<dbReference type="AlphaFoldDB" id="A0A0D0BGV1"/>
<feature type="compositionally biased region" description="Basic and acidic residues" evidence="1">
    <location>
        <begin position="361"/>
        <end position="376"/>
    </location>
</feature>
<dbReference type="HOGENOM" id="CLU_040265_1_0_1"/>
<organism evidence="4 5">
    <name type="scientific">Collybiopsis luxurians FD-317 M1</name>
    <dbReference type="NCBI Taxonomy" id="944289"/>
    <lineage>
        <taxon>Eukaryota</taxon>
        <taxon>Fungi</taxon>
        <taxon>Dikarya</taxon>
        <taxon>Basidiomycota</taxon>
        <taxon>Agaricomycotina</taxon>
        <taxon>Agaricomycetes</taxon>
        <taxon>Agaricomycetidae</taxon>
        <taxon>Agaricales</taxon>
        <taxon>Marasmiineae</taxon>
        <taxon>Omphalotaceae</taxon>
        <taxon>Collybiopsis</taxon>
        <taxon>Collybiopsis luxurians</taxon>
    </lineage>
</organism>
<evidence type="ECO:0000313" key="4">
    <source>
        <dbReference type="EMBL" id="KIK53941.1"/>
    </source>
</evidence>
<protein>
    <submittedName>
        <fullName evidence="4">Uncharacterized protein</fullName>
    </submittedName>
</protein>
<dbReference type="PANTHER" id="PTHR15744:SF0">
    <property type="entry name" value="KH HOMOLOGY DOMAIN-CONTAINING PROTEIN 4"/>
    <property type="match status" value="1"/>
</dbReference>
<dbReference type="PANTHER" id="PTHR15744">
    <property type="entry name" value="BLOM7"/>
    <property type="match status" value="1"/>
</dbReference>
<dbReference type="OrthoDB" id="397265at2759"/>
<keyword evidence="5" id="KW-1185">Reference proteome</keyword>
<dbReference type="Gene3D" id="3.30.1370.10">
    <property type="entry name" value="K Homology domain, type 1"/>
    <property type="match status" value="2"/>
</dbReference>
<reference evidence="4 5" key="1">
    <citation type="submission" date="2014-04" db="EMBL/GenBank/DDBJ databases">
        <title>Evolutionary Origins and Diversification of the Mycorrhizal Mutualists.</title>
        <authorList>
            <consortium name="DOE Joint Genome Institute"/>
            <consortium name="Mycorrhizal Genomics Consortium"/>
            <person name="Kohler A."/>
            <person name="Kuo A."/>
            <person name="Nagy L.G."/>
            <person name="Floudas D."/>
            <person name="Copeland A."/>
            <person name="Barry K.W."/>
            <person name="Cichocki N."/>
            <person name="Veneault-Fourrey C."/>
            <person name="LaButti K."/>
            <person name="Lindquist E.A."/>
            <person name="Lipzen A."/>
            <person name="Lundell T."/>
            <person name="Morin E."/>
            <person name="Murat C."/>
            <person name="Riley R."/>
            <person name="Ohm R."/>
            <person name="Sun H."/>
            <person name="Tunlid A."/>
            <person name="Henrissat B."/>
            <person name="Grigoriev I.V."/>
            <person name="Hibbett D.S."/>
            <person name="Martin F."/>
        </authorList>
    </citation>
    <scope>NUCLEOTIDE SEQUENCE [LARGE SCALE GENOMIC DNA]</scope>
    <source>
        <strain evidence="4 5">FD-317 M1</strain>
    </source>
</reference>
<feature type="region of interest" description="Disordered" evidence="1">
    <location>
        <begin position="73"/>
        <end position="92"/>
    </location>
</feature>
<accession>A0A0D0BGV1</accession>
<dbReference type="EMBL" id="KN834822">
    <property type="protein sequence ID" value="KIK53941.1"/>
    <property type="molecule type" value="Genomic_DNA"/>
</dbReference>
<dbReference type="Pfam" id="PF22675">
    <property type="entry name" value="KH-I_KHDC4-BBP"/>
    <property type="match status" value="1"/>
</dbReference>
<evidence type="ECO:0000259" key="3">
    <source>
        <dbReference type="Pfam" id="PF23469"/>
    </source>
</evidence>